<proteinExistence type="inferred from homology"/>
<evidence type="ECO:0000256" key="4">
    <source>
        <dbReference type="ARBA" id="ARBA00022898"/>
    </source>
</evidence>
<dbReference type="PATRIC" id="fig|46224.3.peg.1371"/>
<comment type="similarity">
    <text evidence="1 5">Belongs to the class-III pyridoxal-phosphate-dependent aminotransferase family.</text>
</comment>
<dbReference type="InterPro" id="IPR015421">
    <property type="entry name" value="PyrdxlP-dep_Trfase_major"/>
</dbReference>
<dbReference type="Pfam" id="PF00202">
    <property type="entry name" value="Aminotran_3"/>
    <property type="match status" value="1"/>
</dbReference>
<dbReference type="PANTHER" id="PTHR42684">
    <property type="entry name" value="ADENOSYLMETHIONINE-8-AMINO-7-OXONONANOATE AMINOTRANSFERASE"/>
    <property type="match status" value="1"/>
</dbReference>
<evidence type="ECO:0000256" key="2">
    <source>
        <dbReference type="ARBA" id="ARBA00022576"/>
    </source>
</evidence>
<evidence type="ECO:0000256" key="5">
    <source>
        <dbReference type="RuleBase" id="RU003560"/>
    </source>
</evidence>
<sequence length="445" mass="48724">MMKTDVHEILIDLDKKHFIHPTSSLKQQNESGATFIFTSGEGVYLTDTSGKRVLEGMASLWNVNVGYGRKELAEAAYDQMTKLAFTNSFSSMSNEPAIRLASKLAELAPGNLNAVFFTSGGSESNDTAYKLARYYWKLKGHAEKKKIISQKKGYHGVNIGATSATGISPFHSLTNSHAPDFVHVDTFSLDSLRECIKREGANHIAAFITEPVQGAGGVNIAPEGYLQEVRKICDENNILLIVDEVITGFGRTGKMFACEHYGVTPDLMLFAKGVTSGYIPLGGVMVTDTIHQELIDLSEGVLLHGYTYSGHATACAVGLKNIEIIENENLVENSRIMGEELLNGFKSLQMEFDFIGEVRTLGLIGAIEMVNPETNERFDTLIAPRVSAEAAKRGLIVRTVGFEGMDTVVFSPPLIINKQEIHELISILREALIAVQKSLQEGKRC</sequence>
<evidence type="ECO:0000256" key="3">
    <source>
        <dbReference type="ARBA" id="ARBA00022679"/>
    </source>
</evidence>
<gene>
    <name evidence="6" type="ORF">B4102_2361</name>
</gene>
<reference evidence="6 7" key="1">
    <citation type="submission" date="2016-01" db="EMBL/GenBank/DDBJ databases">
        <title>Genome Sequences of Twelve Sporeforming Bacillus Species Isolated from Foods.</title>
        <authorList>
            <person name="Berendsen E.M."/>
            <person name="Wells-Bennik M.H."/>
            <person name="Krawcyk A.O."/>
            <person name="De Jong A."/>
            <person name="Holsappel S."/>
            <person name="Eijlander R.T."/>
            <person name="Kuipers O.P."/>
        </authorList>
    </citation>
    <scope>NUCLEOTIDE SEQUENCE [LARGE SCALE GENOMIC DNA]</scope>
    <source>
        <strain evidence="6 7">B4102</strain>
    </source>
</reference>
<dbReference type="InterPro" id="IPR015424">
    <property type="entry name" value="PyrdxlP-dep_Trfase"/>
</dbReference>
<dbReference type="RefSeq" id="WP_066228011.1">
    <property type="nucleotide sequence ID" value="NZ_LQYN01000018.1"/>
</dbReference>
<dbReference type="AlphaFoldDB" id="A0A150LCK3"/>
<keyword evidence="4 5" id="KW-0663">Pyridoxal phosphate</keyword>
<dbReference type="InterPro" id="IPR015422">
    <property type="entry name" value="PyrdxlP-dep_Trfase_small"/>
</dbReference>
<dbReference type="PANTHER" id="PTHR42684:SF3">
    <property type="entry name" value="ADENOSYLMETHIONINE-8-AMINO-7-OXONONANOATE AMINOTRANSFERASE"/>
    <property type="match status" value="1"/>
</dbReference>
<keyword evidence="7" id="KW-1185">Reference proteome</keyword>
<dbReference type="GO" id="GO:0030170">
    <property type="term" value="F:pyridoxal phosphate binding"/>
    <property type="evidence" value="ECO:0007669"/>
    <property type="project" value="InterPro"/>
</dbReference>
<dbReference type="STRING" id="46224.B4102_2361"/>
<dbReference type="InterPro" id="IPR005814">
    <property type="entry name" value="Aminotrans_3"/>
</dbReference>
<protein>
    <submittedName>
        <fullName evidence="6">Adenosylmethionine-8-amino-7-oxononanoate aminotransferase</fullName>
        <ecNumber evidence="6">2.6.1.62</ecNumber>
    </submittedName>
</protein>
<name>A0A150LCK3_9BACI</name>
<dbReference type="EC" id="2.6.1.62" evidence="6"/>
<dbReference type="EMBL" id="LQYN01000018">
    <property type="protein sequence ID" value="KYD10077.1"/>
    <property type="molecule type" value="Genomic_DNA"/>
</dbReference>
<dbReference type="Gene3D" id="3.40.640.10">
    <property type="entry name" value="Type I PLP-dependent aspartate aminotransferase-like (Major domain)"/>
    <property type="match status" value="1"/>
</dbReference>
<evidence type="ECO:0000313" key="6">
    <source>
        <dbReference type="EMBL" id="KYD10077.1"/>
    </source>
</evidence>
<accession>A0A150LCK3</accession>
<dbReference type="PROSITE" id="PS00600">
    <property type="entry name" value="AA_TRANSFER_CLASS_3"/>
    <property type="match status" value="1"/>
</dbReference>
<dbReference type="PIRSF" id="PIRSF000521">
    <property type="entry name" value="Transaminase_4ab_Lys_Orn"/>
    <property type="match status" value="1"/>
</dbReference>
<evidence type="ECO:0000256" key="1">
    <source>
        <dbReference type="ARBA" id="ARBA00008954"/>
    </source>
</evidence>
<dbReference type="SUPFAM" id="SSF53383">
    <property type="entry name" value="PLP-dependent transferases"/>
    <property type="match status" value="1"/>
</dbReference>
<evidence type="ECO:0000313" key="7">
    <source>
        <dbReference type="Proteomes" id="UP000075666"/>
    </source>
</evidence>
<dbReference type="GO" id="GO:0004015">
    <property type="term" value="F:adenosylmethionine-8-amino-7-oxononanoate transaminase activity"/>
    <property type="evidence" value="ECO:0007669"/>
    <property type="project" value="UniProtKB-EC"/>
</dbReference>
<dbReference type="FunFam" id="3.40.640.10:FF:000014">
    <property type="entry name" value="Adenosylmethionine-8-amino-7-oxononanoate aminotransferase, probable"/>
    <property type="match status" value="1"/>
</dbReference>
<organism evidence="6 7">
    <name type="scientific">Heyndrickxia sporothermodurans</name>
    <dbReference type="NCBI Taxonomy" id="46224"/>
    <lineage>
        <taxon>Bacteria</taxon>
        <taxon>Bacillati</taxon>
        <taxon>Bacillota</taxon>
        <taxon>Bacilli</taxon>
        <taxon>Bacillales</taxon>
        <taxon>Bacillaceae</taxon>
        <taxon>Heyndrickxia</taxon>
    </lineage>
</organism>
<dbReference type="Gene3D" id="3.90.1150.10">
    <property type="entry name" value="Aspartate Aminotransferase, domain 1"/>
    <property type="match status" value="1"/>
</dbReference>
<dbReference type="InterPro" id="IPR049704">
    <property type="entry name" value="Aminotrans_3_PPA_site"/>
</dbReference>
<dbReference type="GO" id="GO:0009102">
    <property type="term" value="P:biotin biosynthetic process"/>
    <property type="evidence" value="ECO:0007669"/>
    <property type="project" value="TreeGrafter"/>
</dbReference>
<comment type="caution">
    <text evidence="6">The sequence shown here is derived from an EMBL/GenBank/DDBJ whole genome shotgun (WGS) entry which is preliminary data.</text>
</comment>
<keyword evidence="3 6" id="KW-0808">Transferase</keyword>
<dbReference type="CDD" id="cd00610">
    <property type="entry name" value="OAT_like"/>
    <property type="match status" value="1"/>
</dbReference>
<keyword evidence="2 6" id="KW-0032">Aminotransferase</keyword>
<dbReference type="Proteomes" id="UP000075666">
    <property type="component" value="Unassembled WGS sequence"/>
</dbReference>